<dbReference type="Proteomes" id="UP000001940">
    <property type="component" value="Chromosome V"/>
</dbReference>
<dbReference type="WormBase" id="Y32B12B.6">
    <property type="protein sequence ID" value="CE52452"/>
    <property type="gene ID" value="WBGene00006471"/>
    <property type="gene designation" value="nhr-233"/>
</dbReference>
<evidence type="ECO:0000259" key="11">
    <source>
        <dbReference type="PROSITE" id="PS51843"/>
    </source>
</evidence>
<dbReference type="PaxDb" id="6239-Y32B12B.6"/>
<evidence type="ECO:0000256" key="8">
    <source>
        <dbReference type="ARBA" id="ARBA00023170"/>
    </source>
</evidence>
<dbReference type="Pfam" id="PF00104">
    <property type="entry name" value="Hormone_recep"/>
    <property type="match status" value="1"/>
</dbReference>
<accession>Q9XX32</accession>
<dbReference type="InterPro" id="IPR013088">
    <property type="entry name" value="Znf_NHR/GATA"/>
</dbReference>
<reference evidence="12 13" key="1">
    <citation type="journal article" date="1998" name="Science">
        <title>Genome sequence of the nematode C. elegans: a platform for investigating biology.</title>
        <authorList>
            <consortium name="The C. elegans sequencing consortium"/>
            <person name="Sulson J.E."/>
            <person name="Waterston R."/>
        </authorList>
    </citation>
    <scope>NUCLEOTIDE SEQUENCE [LARGE SCALE GENOMIC DNA]</scope>
    <source>
        <strain evidence="12 13">Bristol N2</strain>
    </source>
</reference>
<dbReference type="STRING" id="6239.Y32B12B.6.1"/>
<dbReference type="EMBL" id="BX284605">
    <property type="protein sequence ID" value="CAA21008.2"/>
    <property type="molecule type" value="Genomic_DNA"/>
</dbReference>
<evidence type="ECO:0000313" key="13">
    <source>
        <dbReference type="Proteomes" id="UP000001940"/>
    </source>
</evidence>
<dbReference type="RefSeq" id="NP_507191.2">
    <property type="nucleotide sequence ID" value="NM_074790.5"/>
</dbReference>
<dbReference type="AlphaFoldDB" id="Q9XX32"/>
<dbReference type="SUPFAM" id="SSF57716">
    <property type="entry name" value="Glucocorticoid receptor-like (DNA-binding domain)"/>
    <property type="match status" value="1"/>
</dbReference>
<protein>
    <submittedName>
        <fullName evidence="12">NR LBD domain-containing protein</fullName>
    </submittedName>
</protein>
<dbReference type="AGR" id="WB:WBGene00006471"/>
<feature type="domain" description="NR LBD" evidence="11">
    <location>
        <begin position="78"/>
        <end position="301"/>
    </location>
</feature>
<keyword evidence="13" id="KW-1185">Reference proteome</keyword>
<evidence type="ECO:0000313" key="14">
    <source>
        <dbReference type="WormBase" id="Y32B12B.6"/>
    </source>
</evidence>
<dbReference type="GO" id="GO:0003700">
    <property type="term" value="F:DNA-binding transcription factor activity"/>
    <property type="evidence" value="ECO:0007669"/>
    <property type="project" value="InterPro"/>
</dbReference>
<organism evidence="12 13">
    <name type="scientific">Caenorhabditis elegans</name>
    <dbReference type="NCBI Taxonomy" id="6239"/>
    <lineage>
        <taxon>Eukaryota</taxon>
        <taxon>Metazoa</taxon>
        <taxon>Ecdysozoa</taxon>
        <taxon>Nematoda</taxon>
        <taxon>Chromadorea</taxon>
        <taxon>Rhabditida</taxon>
        <taxon>Rhabditina</taxon>
        <taxon>Rhabditomorpha</taxon>
        <taxon>Rhabditoidea</taxon>
        <taxon>Rhabditidae</taxon>
        <taxon>Peloderinae</taxon>
        <taxon>Caenorhabditis</taxon>
    </lineage>
</organism>
<keyword evidence="2" id="KW-0479">Metal-binding</keyword>
<keyword evidence="9" id="KW-0539">Nucleus</keyword>
<keyword evidence="7" id="KW-0804">Transcription</keyword>
<keyword evidence="10" id="KW-0812">Transmembrane</keyword>
<dbReference type="CTD" id="189569"/>
<dbReference type="Gene3D" id="1.10.565.10">
    <property type="entry name" value="Retinoid X Receptor"/>
    <property type="match status" value="1"/>
</dbReference>
<dbReference type="KEGG" id="cel:CELE_Y32B12B.6"/>
<dbReference type="Pfam" id="PF00105">
    <property type="entry name" value="zf-C4"/>
    <property type="match status" value="1"/>
</dbReference>
<dbReference type="PIR" id="T26588">
    <property type="entry name" value="T26588"/>
</dbReference>
<dbReference type="Gene3D" id="3.30.50.10">
    <property type="entry name" value="Erythroid Transcription Factor GATA-1, subunit A"/>
    <property type="match status" value="1"/>
</dbReference>
<evidence type="ECO:0000256" key="5">
    <source>
        <dbReference type="ARBA" id="ARBA00023015"/>
    </source>
</evidence>
<dbReference type="PhylomeDB" id="Q9XX32"/>
<dbReference type="OrthoDB" id="5858604at2759"/>
<dbReference type="GeneID" id="189569"/>
<evidence type="ECO:0000256" key="4">
    <source>
        <dbReference type="ARBA" id="ARBA00022833"/>
    </source>
</evidence>
<dbReference type="GO" id="GO:0043565">
    <property type="term" value="F:sequence-specific DNA binding"/>
    <property type="evidence" value="ECO:0007669"/>
    <property type="project" value="InterPro"/>
</dbReference>
<keyword evidence="4" id="KW-0862">Zinc</keyword>
<gene>
    <name evidence="12 14" type="primary">nhr-233</name>
    <name evidence="12" type="ORF">CELE_Y32B12B.6</name>
    <name evidence="14" type="ORF">Y32B12B.6</name>
</gene>
<keyword evidence="8" id="KW-0675">Receptor</keyword>
<proteinExistence type="inferred from homology"/>
<keyword evidence="6" id="KW-0238">DNA-binding</keyword>
<keyword evidence="10" id="KW-1133">Transmembrane helix</keyword>
<evidence type="ECO:0000313" key="12">
    <source>
        <dbReference type="EMBL" id="CAA21008.2"/>
    </source>
</evidence>
<dbReference type="InterPro" id="IPR035500">
    <property type="entry name" value="NHR-like_dom_sf"/>
</dbReference>
<evidence type="ECO:0000256" key="7">
    <source>
        <dbReference type="ARBA" id="ARBA00023163"/>
    </source>
</evidence>
<keyword evidence="5" id="KW-0805">Transcription regulation</keyword>
<evidence type="ECO:0000256" key="6">
    <source>
        <dbReference type="ARBA" id="ARBA00023125"/>
    </source>
</evidence>
<dbReference type="SUPFAM" id="SSF48508">
    <property type="entry name" value="Nuclear receptor ligand-binding domain"/>
    <property type="match status" value="1"/>
</dbReference>
<feature type="transmembrane region" description="Helical" evidence="10">
    <location>
        <begin position="109"/>
        <end position="131"/>
    </location>
</feature>
<dbReference type="PROSITE" id="PS51843">
    <property type="entry name" value="NR_LBD"/>
    <property type="match status" value="1"/>
</dbReference>
<dbReference type="PANTHER" id="PTHR45886">
    <property type="entry name" value="NUCLEAR HORMONE RECEPTOR FAMILY-RELATED-RELATED"/>
    <property type="match status" value="1"/>
</dbReference>
<evidence type="ECO:0000256" key="2">
    <source>
        <dbReference type="ARBA" id="ARBA00022723"/>
    </source>
</evidence>
<dbReference type="UCSC" id="Y32B12B.6">
    <property type="organism name" value="c. elegans"/>
</dbReference>
<evidence type="ECO:0000256" key="1">
    <source>
        <dbReference type="ARBA" id="ARBA00005993"/>
    </source>
</evidence>
<dbReference type="InterPro" id="IPR001628">
    <property type="entry name" value="Znf_hrmn_rcpt"/>
</dbReference>
<dbReference type="SMR" id="Q9XX32"/>
<sequence length="302" mass="35071">MFIRRQAVRKTPFKPCIQQESCYQAAPLNFGCQLCRFQKSIEVGMNIQPLLQKTSIQELLHDISAHHMNRVFLLLNSYPENSNLKIEQMLREETSFVARQKYHEMNWDSWYYITLVSTVYFMKQFPFVYFARLQDRIAIIRETFLKVALFSASFRAYALGKEVISFPDGSSIFPSKETERIVKDLNMPELITGRLISKMRELQIANEEFLLVLVILFCNPAITNLSDTGRRLLSTYQNFYSSSLFKICSMNNSGHVRFMELLSLTNLAETAVKDVNQYFVLLQLSSPAFKVCEILREGLSLL</sequence>
<dbReference type="HOGENOM" id="CLU_007368_3_0_1"/>
<comment type="similarity">
    <text evidence="1">Belongs to the nuclear hormone receptor family.</text>
</comment>
<dbReference type="InterPro" id="IPR000536">
    <property type="entry name" value="Nucl_hrmn_rcpt_lig-bd"/>
</dbReference>
<evidence type="ECO:0000256" key="3">
    <source>
        <dbReference type="ARBA" id="ARBA00022771"/>
    </source>
</evidence>
<name>Q9XX32_CAEEL</name>
<dbReference type="eggNOG" id="ENOG502THM8">
    <property type="taxonomic scope" value="Eukaryota"/>
</dbReference>
<dbReference type="GO" id="GO:0008270">
    <property type="term" value="F:zinc ion binding"/>
    <property type="evidence" value="ECO:0007669"/>
    <property type="project" value="UniProtKB-KW"/>
</dbReference>
<dbReference type="PANTHER" id="PTHR45886:SF18">
    <property type="entry name" value="NR LBD DOMAIN-CONTAINING PROTEIN-RELATED"/>
    <property type="match status" value="1"/>
</dbReference>
<dbReference type="SMART" id="SM00430">
    <property type="entry name" value="HOLI"/>
    <property type="match status" value="1"/>
</dbReference>
<keyword evidence="3" id="KW-0863">Zinc-finger</keyword>
<evidence type="ECO:0000256" key="10">
    <source>
        <dbReference type="SAM" id="Phobius"/>
    </source>
</evidence>
<evidence type="ECO:0000256" key="9">
    <source>
        <dbReference type="ARBA" id="ARBA00023242"/>
    </source>
</evidence>
<dbReference type="InParanoid" id="Q9XX32"/>
<keyword evidence="10" id="KW-0472">Membrane</keyword>